<dbReference type="eggNOG" id="ENOG502Z7MP">
    <property type="taxonomic scope" value="Bacteria"/>
</dbReference>
<organism evidence="1 2">
    <name type="scientific">Allocoleopsis franciscana PCC 7113</name>
    <dbReference type="NCBI Taxonomy" id="1173027"/>
    <lineage>
        <taxon>Bacteria</taxon>
        <taxon>Bacillati</taxon>
        <taxon>Cyanobacteriota</taxon>
        <taxon>Cyanophyceae</taxon>
        <taxon>Coleofasciculales</taxon>
        <taxon>Coleofasciculaceae</taxon>
        <taxon>Allocoleopsis</taxon>
        <taxon>Allocoleopsis franciscana</taxon>
    </lineage>
</organism>
<reference evidence="1 2" key="1">
    <citation type="submission" date="2012-06" db="EMBL/GenBank/DDBJ databases">
        <title>Finished chromosome of genome of Microcoleus sp. PCC 7113.</title>
        <authorList>
            <consortium name="US DOE Joint Genome Institute"/>
            <person name="Gugger M."/>
            <person name="Coursin T."/>
            <person name="Rippka R."/>
            <person name="Tandeau De Marsac N."/>
            <person name="Huntemann M."/>
            <person name="Wei C.-L."/>
            <person name="Han J."/>
            <person name="Detter J.C."/>
            <person name="Han C."/>
            <person name="Tapia R."/>
            <person name="Chen A."/>
            <person name="Kyrpides N."/>
            <person name="Mavromatis K."/>
            <person name="Markowitz V."/>
            <person name="Szeto E."/>
            <person name="Ivanova N."/>
            <person name="Pagani I."/>
            <person name="Pati A."/>
            <person name="Goodwin L."/>
            <person name="Nordberg H.P."/>
            <person name="Cantor M.N."/>
            <person name="Hua S.X."/>
            <person name="Woyke T."/>
            <person name="Kerfeld C.A."/>
        </authorList>
    </citation>
    <scope>NUCLEOTIDE SEQUENCE [LARGE SCALE GENOMIC DNA]</scope>
    <source>
        <strain evidence="1 2">PCC 7113</strain>
    </source>
</reference>
<proteinExistence type="predicted"/>
<evidence type="ECO:0000313" key="1">
    <source>
        <dbReference type="EMBL" id="AFZ21178.1"/>
    </source>
</evidence>
<dbReference type="PATRIC" id="fig|1173027.3.peg.6142"/>
<gene>
    <name evidence="1" type="ORF">Mic7113_5546</name>
</gene>
<evidence type="ECO:0008006" key="3">
    <source>
        <dbReference type="Google" id="ProtNLM"/>
    </source>
</evidence>
<keyword evidence="2" id="KW-1185">Reference proteome</keyword>
<dbReference type="RefSeq" id="WP_015185311.1">
    <property type="nucleotide sequence ID" value="NC_019738.1"/>
</dbReference>
<evidence type="ECO:0000313" key="2">
    <source>
        <dbReference type="Proteomes" id="UP000010471"/>
    </source>
</evidence>
<dbReference type="Proteomes" id="UP000010471">
    <property type="component" value="Chromosome"/>
</dbReference>
<dbReference type="STRING" id="1173027.Mic7113_5546"/>
<dbReference type="EMBL" id="CP003630">
    <property type="protein sequence ID" value="AFZ21178.1"/>
    <property type="molecule type" value="Genomic_DNA"/>
</dbReference>
<dbReference type="KEGG" id="mic:Mic7113_5546"/>
<dbReference type="HOGENOM" id="CLU_042029_0_0_3"/>
<accession>K9WLX5</accession>
<dbReference type="OrthoDB" id="5491608at2"/>
<dbReference type="AlphaFoldDB" id="K9WLX5"/>
<sequence length="355" mass="40522">MTIDEQLLARIEALRIPLDDPASPMDWKDWYHFVLLDRQGKVRILVNINLMGRPGHGEIQVSFLVNLASTHLLPEEPVDTPMATLGTTFNLEWQPDMVRRNPLRIQGNGVLLELDGKHSTLQVQDERAQLSIRCQGEAQAMPLLVTEDSPFGSGFIGWGLVPGLQVMGELSVGEQNFSIDRDWFVYHDHNFGRFRWGEDIAWEWFVAFATCDDGRQITLVLDQRTNKDHSVKYLPYIFVYVDNRIHKIFLGSTLAIHWDWSSSPVMPVRLPGIMASLFADRTLKVPSSLQVEAADECDRLLVNVNFETTMELVVPDNQDRQYSFIEEVTGRVEVSLFLQGETLRAKGFIYGEYVL</sequence>
<protein>
    <recommendedName>
        <fullName evidence="3">AttH domain-containing protein</fullName>
    </recommendedName>
</protein>
<dbReference type="SUPFAM" id="SSF159245">
    <property type="entry name" value="AttH-like"/>
    <property type="match status" value="1"/>
</dbReference>
<name>K9WLX5_9CYAN</name>